<dbReference type="KEGG" id="gfl:GRFL_3231"/>
<dbReference type="SUPFAM" id="SSF75011">
    <property type="entry name" value="3-carboxy-cis,cis-mucoante lactonizing enzyme"/>
    <property type="match status" value="1"/>
</dbReference>
<sequence>MTRWAVAIVIFVLVLAGGIYTLYERKHPDFDSENKTYEIVKKWNIPNALDEISGIVWLGDYQVACIQDEDGILFVYDLDKEEIVKKIQFGEPGDYEGLTYLNDYFYIARSDGKIFRMNADLDADPETVILDTPFTTKNNIEGIAGGFDDLLLIAVKGDNLEGNDDTYKALYTYDPVKQEIYKDLEITVDYNEEIFKRLKTDDRREFLRPADVAFHPETRDIYILDAEKPKLVITDRYGKVKKIHELDPAEFFQPEGICFTPAGIIYIANEGKGGDPNILEVNFN</sequence>
<accession>A0A1L7IA29</accession>
<dbReference type="EMBL" id="CP016359">
    <property type="protein sequence ID" value="APU69955.1"/>
    <property type="molecule type" value="Genomic_DNA"/>
</dbReference>
<evidence type="ECO:0000313" key="1">
    <source>
        <dbReference type="EMBL" id="APU69955.1"/>
    </source>
</evidence>
<reference evidence="1 2" key="1">
    <citation type="submission" date="2016-07" db="EMBL/GenBank/DDBJ databases">
        <title>Multi-omics approach to identify versatile polysaccharide utilization systems of a marine flavobacterium Gramella flava.</title>
        <authorList>
            <person name="Tang K."/>
        </authorList>
    </citation>
    <scope>NUCLEOTIDE SEQUENCE [LARGE SCALE GENOMIC DNA]</scope>
    <source>
        <strain evidence="1 2">JLT2011</strain>
    </source>
</reference>
<name>A0A1L7IA29_9FLAO</name>
<dbReference type="AlphaFoldDB" id="A0A1L7IA29"/>
<dbReference type="RefSeq" id="WP_083645537.1">
    <property type="nucleotide sequence ID" value="NZ_AMRU01000004.1"/>
</dbReference>
<gene>
    <name evidence="1" type="ORF">GRFL_3231</name>
</gene>
<protein>
    <submittedName>
        <fullName evidence="1">Uncharacterized protein</fullName>
    </submittedName>
</protein>
<dbReference type="OrthoDB" id="5292493at2"/>
<keyword evidence="2" id="KW-1185">Reference proteome</keyword>
<dbReference type="Proteomes" id="UP000186230">
    <property type="component" value="Chromosome"/>
</dbReference>
<organism evidence="1 2">
    <name type="scientific">Christiangramia flava JLT2011</name>
    <dbReference type="NCBI Taxonomy" id="1229726"/>
    <lineage>
        <taxon>Bacteria</taxon>
        <taxon>Pseudomonadati</taxon>
        <taxon>Bacteroidota</taxon>
        <taxon>Flavobacteriia</taxon>
        <taxon>Flavobacteriales</taxon>
        <taxon>Flavobacteriaceae</taxon>
        <taxon>Christiangramia</taxon>
    </lineage>
</organism>
<dbReference type="InterPro" id="IPR011042">
    <property type="entry name" value="6-blade_b-propeller_TolB-like"/>
</dbReference>
<dbReference type="Gene3D" id="2.120.10.30">
    <property type="entry name" value="TolB, C-terminal domain"/>
    <property type="match status" value="1"/>
</dbReference>
<proteinExistence type="predicted"/>
<dbReference type="STRING" id="1229726.GRFL_3231"/>
<evidence type="ECO:0000313" key="2">
    <source>
        <dbReference type="Proteomes" id="UP000186230"/>
    </source>
</evidence>